<dbReference type="Proteomes" id="UP000823201">
    <property type="component" value="Unassembled WGS sequence"/>
</dbReference>
<evidence type="ECO:0000259" key="2">
    <source>
        <dbReference type="PROSITE" id="PS50263"/>
    </source>
</evidence>
<dbReference type="InterPro" id="IPR036526">
    <property type="entry name" value="C-N_Hydrolase_sf"/>
</dbReference>
<dbReference type="InterPro" id="IPR003010">
    <property type="entry name" value="C-N_Hydrolase"/>
</dbReference>
<comment type="similarity">
    <text evidence="1">Belongs to the carbon-nitrogen hydrolase superfamily. NIT1/NIT2 family.</text>
</comment>
<dbReference type="EMBL" id="JAFBEV010000006">
    <property type="protein sequence ID" value="MBM7657468.1"/>
    <property type="molecule type" value="Genomic_DNA"/>
</dbReference>
<sequence length="258" mass="29156">MKLALIQLDIVFGNPEKNKQNAQTLIEHAIKQSPDTVILPELWTTGYDLTRLNAIADPNAADIRAFAGDLAKKYQINIIAGSVAKQKGDKVTNTMTVFNRKGECIKEYSKVHLFRLMREERYMEAGEADGLFSIDDVSAAGFICYDIRFPEWLRRHVLQGAKLLFIPAEWPAPRLDHWRTLLTCRAIENQAFVIACNRAGSDPENQFAGHSLVISPWGEILAEAGDKEEILFADIDIASIDAIRNRIPVFEDRRPELY</sequence>
<feature type="domain" description="CN hydrolase" evidence="2">
    <location>
        <begin position="1"/>
        <end position="237"/>
    </location>
</feature>
<dbReference type="PANTHER" id="PTHR23088">
    <property type="entry name" value="NITRILASE-RELATED"/>
    <property type="match status" value="1"/>
</dbReference>
<gene>
    <name evidence="3" type="ORF">JOC27_000917</name>
</gene>
<dbReference type="Gene3D" id="3.60.110.10">
    <property type="entry name" value="Carbon-nitrogen hydrolase"/>
    <property type="match status" value="1"/>
</dbReference>
<evidence type="ECO:0000313" key="3">
    <source>
        <dbReference type="EMBL" id="MBM7657468.1"/>
    </source>
</evidence>
<dbReference type="CDD" id="cd07583">
    <property type="entry name" value="nitrilase_5"/>
    <property type="match status" value="1"/>
</dbReference>
<dbReference type="Pfam" id="PF00795">
    <property type="entry name" value="CN_hydrolase"/>
    <property type="match status" value="1"/>
</dbReference>
<keyword evidence="4" id="KW-1185">Reference proteome</keyword>
<reference evidence="3 4" key="1">
    <citation type="submission" date="2021-01" db="EMBL/GenBank/DDBJ databases">
        <title>Genomic Encyclopedia of Type Strains, Phase IV (KMG-IV): sequencing the most valuable type-strain genomes for metagenomic binning, comparative biology and taxonomic classification.</title>
        <authorList>
            <person name="Goeker M."/>
        </authorList>
    </citation>
    <scope>NUCLEOTIDE SEQUENCE [LARGE SCALE GENOMIC DNA]</scope>
    <source>
        <strain evidence="3 4">DSM 100968</strain>
    </source>
</reference>
<accession>A0ABS2Q6R0</accession>
<dbReference type="PROSITE" id="PS50263">
    <property type="entry name" value="CN_HYDROLASE"/>
    <property type="match status" value="1"/>
</dbReference>
<organism evidence="3 4">
    <name type="scientific">Sporolactobacillus spathodeae</name>
    <dbReference type="NCBI Taxonomy" id="1465502"/>
    <lineage>
        <taxon>Bacteria</taxon>
        <taxon>Bacillati</taxon>
        <taxon>Bacillota</taxon>
        <taxon>Bacilli</taxon>
        <taxon>Bacillales</taxon>
        <taxon>Sporolactobacillaceae</taxon>
        <taxon>Sporolactobacillus</taxon>
    </lineage>
</organism>
<evidence type="ECO:0000256" key="1">
    <source>
        <dbReference type="ARBA" id="ARBA00010613"/>
    </source>
</evidence>
<proteinExistence type="inferred from homology"/>
<dbReference type="SUPFAM" id="SSF56317">
    <property type="entry name" value="Carbon-nitrogen hydrolase"/>
    <property type="match status" value="1"/>
</dbReference>
<comment type="caution">
    <text evidence="3">The sequence shown here is derived from an EMBL/GenBank/DDBJ whole genome shotgun (WGS) entry which is preliminary data.</text>
</comment>
<dbReference type="RefSeq" id="WP_205005812.1">
    <property type="nucleotide sequence ID" value="NZ_CBCRXA010000014.1"/>
</dbReference>
<name>A0ABS2Q6R0_9BACL</name>
<evidence type="ECO:0000313" key="4">
    <source>
        <dbReference type="Proteomes" id="UP000823201"/>
    </source>
</evidence>
<protein>
    <submittedName>
        <fullName evidence="3">Amidohydrolase</fullName>
    </submittedName>
</protein>
<dbReference type="PANTHER" id="PTHR23088:SF27">
    <property type="entry name" value="DEAMINATED GLUTATHIONE AMIDASE"/>
    <property type="match status" value="1"/>
</dbReference>